<evidence type="ECO:0000259" key="8">
    <source>
        <dbReference type="Pfam" id="PF00892"/>
    </source>
</evidence>
<feature type="domain" description="EamA" evidence="8">
    <location>
        <begin position="9"/>
        <end position="146"/>
    </location>
</feature>
<comment type="subcellular location">
    <subcellularLocation>
        <location evidence="1">Cell membrane</location>
        <topology evidence="1">Multi-pass membrane protein</topology>
    </subcellularLocation>
</comment>
<dbReference type="GO" id="GO:0005886">
    <property type="term" value="C:plasma membrane"/>
    <property type="evidence" value="ECO:0007669"/>
    <property type="project" value="UniProtKB-SubCell"/>
</dbReference>
<dbReference type="InterPro" id="IPR037185">
    <property type="entry name" value="EmrE-like"/>
</dbReference>
<dbReference type="Proteomes" id="UP000535838">
    <property type="component" value="Unassembled WGS sequence"/>
</dbReference>
<evidence type="ECO:0000313" key="10">
    <source>
        <dbReference type="Proteomes" id="UP000535838"/>
    </source>
</evidence>
<feature type="transmembrane region" description="Helical" evidence="7">
    <location>
        <begin position="187"/>
        <end position="205"/>
    </location>
</feature>
<feature type="domain" description="EamA" evidence="8">
    <location>
        <begin position="156"/>
        <end position="288"/>
    </location>
</feature>
<evidence type="ECO:0000256" key="5">
    <source>
        <dbReference type="ARBA" id="ARBA00022989"/>
    </source>
</evidence>
<keyword evidence="10" id="KW-1185">Reference proteome</keyword>
<keyword evidence="5 7" id="KW-1133">Transmembrane helix</keyword>
<dbReference type="Pfam" id="PF00892">
    <property type="entry name" value="EamA"/>
    <property type="match status" value="2"/>
</dbReference>
<accession>A0A841SKK2</accession>
<feature type="transmembrane region" description="Helical" evidence="7">
    <location>
        <begin position="248"/>
        <end position="267"/>
    </location>
</feature>
<sequence length="310" mass="33410">MAKPRHLKSNLLLLLTACIWGFAFVAQREGMEHLGPFTFNAARFALGALSLVPLILWLDGRSGRSSDERGKEYKRGASAGIWAGIILFGGSSLQQIGLLYTTAGKAAFVTGLYIVIVPFLGLFLKQRLNLNNWAGALLAIAGLYLLCVTNDLSLNRGDLYELAGAFLWSLHILMIDKLSRTTDGLKLSLFQIVTCAVLSLIAALASETIRLADLSNALIPLLYGGICSVGIAYTLQIIGQQKAHPTQAAIILSMEAVFAAVGGYLILNELLGVRGVLGCLLMLAGMLLPQLPPNRDWRLARDTKGHQPLP</sequence>
<dbReference type="EMBL" id="JACJVQ010000003">
    <property type="protein sequence ID" value="MBB6633043.1"/>
    <property type="molecule type" value="Genomic_DNA"/>
</dbReference>
<feature type="transmembrane region" description="Helical" evidence="7">
    <location>
        <begin position="273"/>
        <end position="291"/>
    </location>
</feature>
<organism evidence="9 10">
    <name type="scientific">Cohnella thailandensis</name>
    <dbReference type="NCBI Taxonomy" id="557557"/>
    <lineage>
        <taxon>Bacteria</taxon>
        <taxon>Bacillati</taxon>
        <taxon>Bacillota</taxon>
        <taxon>Bacilli</taxon>
        <taxon>Bacillales</taxon>
        <taxon>Paenibacillaceae</taxon>
        <taxon>Cohnella</taxon>
    </lineage>
</organism>
<feature type="transmembrane region" description="Helical" evidence="7">
    <location>
        <begin position="136"/>
        <end position="153"/>
    </location>
</feature>
<proteinExistence type="inferred from homology"/>
<dbReference type="RefSeq" id="WP_185118281.1">
    <property type="nucleotide sequence ID" value="NZ_JACJVQ010000003.1"/>
</dbReference>
<keyword evidence="3" id="KW-1003">Cell membrane</keyword>
<gene>
    <name evidence="9" type="ORF">H7B67_02815</name>
</gene>
<evidence type="ECO:0000256" key="2">
    <source>
        <dbReference type="ARBA" id="ARBA00007362"/>
    </source>
</evidence>
<name>A0A841SKK2_9BACL</name>
<reference evidence="9 10" key="1">
    <citation type="submission" date="2020-08" db="EMBL/GenBank/DDBJ databases">
        <title>Cohnella phylogeny.</title>
        <authorList>
            <person name="Dunlap C."/>
        </authorList>
    </citation>
    <scope>NUCLEOTIDE SEQUENCE [LARGE SCALE GENOMIC DNA]</scope>
    <source>
        <strain evidence="9 10">DSM 25241</strain>
    </source>
</reference>
<dbReference type="AlphaFoldDB" id="A0A841SKK2"/>
<dbReference type="InterPro" id="IPR051258">
    <property type="entry name" value="Diverse_Substrate_Transporter"/>
</dbReference>
<comment type="similarity">
    <text evidence="2">Belongs to the EamA transporter family.</text>
</comment>
<dbReference type="PANTHER" id="PTHR42920">
    <property type="entry name" value="OS03G0707200 PROTEIN-RELATED"/>
    <property type="match status" value="1"/>
</dbReference>
<evidence type="ECO:0000256" key="3">
    <source>
        <dbReference type="ARBA" id="ARBA00022475"/>
    </source>
</evidence>
<protein>
    <submittedName>
        <fullName evidence="9">DMT family transporter</fullName>
    </submittedName>
</protein>
<dbReference type="SUPFAM" id="SSF103481">
    <property type="entry name" value="Multidrug resistance efflux transporter EmrE"/>
    <property type="match status" value="2"/>
</dbReference>
<dbReference type="InterPro" id="IPR000620">
    <property type="entry name" value="EamA_dom"/>
</dbReference>
<keyword evidence="6 7" id="KW-0472">Membrane</keyword>
<evidence type="ECO:0000313" key="9">
    <source>
        <dbReference type="EMBL" id="MBB6633043.1"/>
    </source>
</evidence>
<evidence type="ECO:0000256" key="7">
    <source>
        <dbReference type="SAM" id="Phobius"/>
    </source>
</evidence>
<evidence type="ECO:0000256" key="1">
    <source>
        <dbReference type="ARBA" id="ARBA00004651"/>
    </source>
</evidence>
<feature type="transmembrane region" description="Helical" evidence="7">
    <location>
        <begin position="79"/>
        <end position="100"/>
    </location>
</feature>
<feature type="transmembrane region" description="Helical" evidence="7">
    <location>
        <begin position="217"/>
        <end position="236"/>
    </location>
</feature>
<dbReference type="PANTHER" id="PTHR42920:SF5">
    <property type="entry name" value="EAMA DOMAIN-CONTAINING PROTEIN"/>
    <property type="match status" value="1"/>
</dbReference>
<keyword evidence="4 7" id="KW-0812">Transmembrane</keyword>
<evidence type="ECO:0000256" key="4">
    <source>
        <dbReference type="ARBA" id="ARBA00022692"/>
    </source>
</evidence>
<feature type="transmembrane region" description="Helical" evidence="7">
    <location>
        <begin position="37"/>
        <end position="58"/>
    </location>
</feature>
<comment type="caution">
    <text evidence="9">The sequence shown here is derived from an EMBL/GenBank/DDBJ whole genome shotgun (WGS) entry which is preliminary data.</text>
</comment>
<evidence type="ECO:0000256" key="6">
    <source>
        <dbReference type="ARBA" id="ARBA00023136"/>
    </source>
</evidence>
<feature type="transmembrane region" description="Helical" evidence="7">
    <location>
        <begin position="106"/>
        <end position="124"/>
    </location>
</feature>